<dbReference type="EMBL" id="FODS01000005">
    <property type="protein sequence ID" value="SEO44780.1"/>
    <property type="molecule type" value="Genomic_DNA"/>
</dbReference>
<protein>
    <submittedName>
        <fullName evidence="6">Cytochrome c</fullName>
    </submittedName>
</protein>
<evidence type="ECO:0000256" key="3">
    <source>
        <dbReference type="ARBA" id="ARBA00023004"/>
    </source>
</evidence>
<evidence type="ECO:0000259" key="5">
    <source>
        <dbReference type="PROSITE" id="PS51007"/>
    </source>
</evidence>
<evidence type="ECO:0000256" key="2">
    <source>
        <dbReference type="ARBA" id="ARBA00022723"/>
    </source>
</evidence>
<dbReference type="GO" id="GO:0009055">
    <property type="term" value="F:electron transfer activity"/>
    <property type="evidence" value="ECO:0007669"/>
    <property type="project" value="InterPro"/>
</dbReference>
<accession>A0A1H8PS69</accession>
<keyword evidence="7" id="KW-1185">Reference proteome</keyword>
<reference evidence="6 7" key="1">
    <citation type="submission" date="2016-10" db="EMBL/GenBank/DDBJ databases">
        <authorList>
            <person name="de Groot N.N."/>
        </authorList>
    </citation>
    <scope>NUCLEOTIDE SEQUENCE [LARGE SCALE GENOMIC DNA]</scope>
    <source>
        <strain evidence="6 7">DSM 27842</strain>
    </source>
</reference>
<keyword evidence="3 4" id="KW-0408">Iron</keyword>
<name>A0A1H8PS69_9RHOB</name>
<dbReference type="PROSITE" id="PS51007">
    <property type="entry name" value="CYTC"/>
    <property type="match status" value="1"/>
</dbReference>
<evidence type="ECO:0000313" key="7">
    <source>
        <dbReference type="Proteomes" id="UP000198893"/>
    </source>
</evidence>
<evidence type="ECO:0000256" key="1">
    <source>
        <dbReference type="ARBA" id="ARBA00022617"/>
    </source>
</evidence>
<dbReference type="GO" id="GO:0020037">
    <property type="term" value="F:heme binding"/>
    <property type="evidence" value="ECO:0007669"/>
    <property type="project" value="InterPro"/>
</dbReference>
<keyword evidence="1 4" id="KW-0349">Heme</keyword>
<dbReference type="Proteomes" id="UP000198893">
    <property type="component" value="Unassembled WGS sequence"/>
</dbReference>
<dbReference type="SUPFAM" id="SSF46626">
    <property type="entry name" value="Cytochrome c"/>
    <property type="match status" value="1"/>
</dbReference>
<feature type="domain" description="Cytochrome c" evidence="5">
    <location>
        <begin position="135"/>
        <end position="232"/>
    </location>
</feature>
<keyword evidence="2 4" id="KW-0479">Metal-binding</keyword>
<evidence type="ECO:0000313" key="6">
    <source>
        <dbReference type="EMBL" id="SEO44780.1"/>
    </source>
</evidence>
<evidence type="ECO:0000256" key="4">
    <source>
        <dbReference type="PROSITE-ProRule" id="PRU00433"/>
    </source>
</evidence>
<dbReference type="Gene3D" id="1.10.760.10">
    <property type="entry name" value="Cytochrome c-like domain"/>
    <property type="match status" value="1"/>
</dbReference>
<dbReference type="GO" id="GO:0046872">
    <property type="term" value="F:metal ion binding"/>
    <property type="evidence" value="ECO:0007669"/>
    <property type="project" value="UniProtKB-KW"/>
</dbReference>
<dbReference type="InterPro" id="IPR036909">
    <property type="entry name" value="Cyt_c-like_dom_sf"/>
</dbReference>
<gene>
    <name evidence="6" type="ORF">SAMN04490248_105120</name>
</gene>
<dbReference type="STRING" id="569882.SAMN04490248_105120"/>
<proteinExistence type="predicted"/>
<dbReference type="InterPro" id="IPR009056">
    <property type="entry name" value="Cyt_c-like_dom"/>
</dbReference>
<dbReference type="AlphaFoldDB" id="A0A1H8PS69"/>
<organism evidence="6 7">
    <name type="scientific">Salinihabitans flavidus</name>
    <dbReference type="NCBI Taxonomy" id="569882"/>
    <lineage>
        <taxon>Bacteria</taxon>
        <taxon>Pseudomonadati</taxon>
        <taxon>Pseudomonadota</taxon>
        <taxon>Alphaproteobacteria</taxon>
        <taxon>Rhodobacterales</taxon>
        <taxon>Roseobacteraceae</taxon>
        <taxon>Salinihabitans</taxon>
    </lineage>
</organism>
<sequence length="243" mass="26501">MRAILIACAVLLIPGIALTQDARRFRLAVAPELERSGLVQYILPRFSLKTQRHAEIVSDAPDAVFGAGQGRPVTRRGGTTFGIALTGENDAARRFADWLLSDIGRKTITAFEPSEGEPFTAPERKTEVAEVEFDGDPDLGKDVAEAHCTRCHRVAEEDRSTIGSTLSFMGLRAMPDWAQRFMAFYTLNPHPSFVRVEGVSPPFLPNRPPTIAPVVLTLGEVEALLAYVATIPPADLGAQIQHQ</sequence>